<evidence type="ECO:0000313" key="1">
    <source>
        <dbReference type="EMBL" id="VEU36864.1"/>
    </source>
</evidence>
<dbReference type="AlphaFoldDB" id="A0A448Z4D4"/>
<dbReference type="InterPro" id="IPR036188">
    <property type="entry name" value="FAD/NAD-bd_sf"/>
</dbReference>
<reference evidence="1 2" key="1">
    <citation type="submission" date="2019-01" db="EMBL/GenBank/DDBJ databases">
        <authorList>
            <person name="Ferrante I. M."/>
        </authorList>
    </citation>
    <scope>NUCLEOTIDE SEQUENCE [LARGE SCALE GENOMIC DNA]</scope>
    <source>
        <strain evidence="1 2">B856</strain>
    </source>
</reference>
<keyword evidence="2" id="KW-1185">Reference proteome</keyword>
<dbReference type="Gene3D" id="3.50.50.60">
    <property type="entry name" value="FAD/NAD(P)-binding domain"/>
    <property type="match status" value="1"/>
</dbReference>
<dbReference type="EMBL" id="CAACVS010000106">
    <property type="protein sequence ID" value="VEU36864.1"/>
    <property type="molecule type" value="Genomic_DNA"/>
</dbReference>
<name>A0A448Z4D4_9STRA</name>
<proteinExistence type="predicted"/>
<dbReference type="OrthoDB" id="40896at2759"/>
<protein>
    <submittedName>
        <fullName evidence="1">Uncharacterized protein</fullName>
    </submittedName>
</protein>
<sequence length="589" mass="65768">MDSTEEMAPVTETEVTCDYLIVGAGTACLSFVDTLLDLRNDITFVIVDRNSDPGGHWTKAYPFVRLHQPSCSYGVRSLPLGKLDKNGKEVYDTDERATAKEICEYYEKVVKNLVATGRVRTYFNSNYEGEATDTDGSISKIHSDPASKVTHIIRNQNGVLIHVKCTKLVRSESNVIVPSMRTGVPFPVDKSVVNTIPLNELPKYIGKTQQKYLVIGAGKSGIDALIYLLEDAKVDPDQITWIVSQSAWYFMRDGIALTPKPGKSFWKNATKVFFEPLGAAKSADEAFLLMEKAGSLGRVHPDDGHFPRVFRGANMTYTDLANLRRIKNVLKNMGRVTSITSNEIIFQNGAHSVPFSPIDTLVVDCMTEDTYGYFSFEEDFQFFNPHKIRLGPAVAIFNPSHTSTMIAFLEAEFSDSAAGDAVKNSFCCFPRGRELKKNSTQQLLMLYFYYESKTNLNFGKYKPYSRFVLGDRTDMFQPDHHGGLLGLLWAFFGPTKLHKKTETFVERMENGSLEDFPIGTLTGANEVDPEKFKAVKRKIPKVASSKSTTANAKKSIDNGDLPKKKKGLGSLFCCRTADGIQTNMHYLFL</sequence>
<dbReference type="Proteomes" id="UP000291116">
    <property type="component" value="Unassembled WGS sequence"/>
</dbReference>
<accession>A0A448Z4D4</accession>
<gene>
    <name evidence="1" type="ORF">PSNMU_V1.4_AUG-EV-PASAV3_0036380</name>
</gene>
<dbReference type="SUPFAM" id="SSF51905">
    <property type="entry name" value="FAD/NAD(P)-binding domain"/>
    <property type="match status" value="1"/>
</dbReference>
<organism evidence="1 2">
    <name type="scientific">Pseudo-nitzschia multistriata</name>
    <dbReference type="NCBI Taxonomy" id="183589"/>
    <lineage>
        <taxon>Eukaryota</taxon>
        <taxon>Sar</taxon>
        <taxon>Stramenopiles</taxon>
        <taxon>Ochrophyta</taxon>
        <taxon>Bacillariophyta</taxon>
        <taxon>Bacillariophyceae</taxon>
        <taxon>Bacillariophycidae</taxon>
        <taxon>Bacillariales</taxon>
        <taxon>Bacillariaceae</taxon>
        <taxon>Pseudo-nitzschia</taxon>
    </lineage>
</organism>
<evidence type="ECO:0000313" key="2">
    <source>
        <dbReference type="Proteomes" id="UP000291116"/>
    </source>
</evidence>